<dbReference type="InterPro" id="IPR036734">
    <property type="entry name" value="Neur_chan_lig-bd_sf"/>
</dbReference>
<proteinExistence type="predicted"/>
<dbReference type="GO" id="GO:0016020">
    <property type="term" value="C:membrane"/>
    <property type="evidence" value="ECO:0007669"/>
    <property type="project" value="InterPro"/>
</dbReference>
<dbReference type="Proteomes" id="UP000887540">
    <property type="component" value="Unplaced"/>
</dbReference>
<dbReference type="GO" id="GO:0005230">
    <property type="term" value="F:extracellular ligand-gated monoatomic ion channel activity"/>
    <property type="evidence" value="ECO:0007669"/>
    <property type="project" value="InterPro"/>
</dbReference>
<dbReference type="Gene3D" id="2.70.170.10">
    <property type="entry name" value="Neurotransmitter-gated ion-channel ligand-binding domain"/>
    <property type="match status" value="1"/>
</dbReference>
<name>A0A914CWC8_9BILA</name>
<feature type="signal peptide" evidence="1">
    <location>
        <begin position="1"/>
        <end position="19"/>
    </location>
</feature>
<keyword evidence="1" id="KW-0732">Signal</keyword>
<dbReference type="Pfam" id="PF02931">
    <property type="entry name" value="Neur_chan_LBD"/>
    <property type="match status" value="1"/>
</dbReference>
<reference evidence="4" key="1">
    <citation type="submission" date="2022-11" db="UniProtKB">
        <authorList>
            <consortium name="WormBaseParasite"/>
        </authorList>
    </citation>
    <scope>IDENTIFICATION</scope>
</reference>
<protein>
    <submittedName>
        <fullName evidence="4">Neurotransmitter-gated ion-channel ligand-binding domain-containing protein</fullName>
    </submittedName>
</protein>
<evidence type="ECO:0000259" key="2">
    <source>
        <dbReference type="Pfam" id="PF02931"/>
    </source>
</evidence>
<feature type="chain" id="PRO_5037195042" evidence="1">
    <location>
        <begin position="20"/>
        <end position="121"/>
    </location>
</feature>
<dbReference type="AlphaFoldDB" id="A0A914CWC8"/>
<sequence>MNQLLICCLLVILLRKIYCSEDEFRLLKDLRENYDPVERPVQNHSEPVIVQLKILLQQIVDVDEKNQVLTLVLWFQTYGTWTYSRSYVDLVLDETDLSPNQSMDMTYYMKNGEWTLISKLD</sequence>
<evidence type="ECO:0000313" key="3">
    <source>
        <dbReference type="Proteomes" id="UP000887540"/>
    </source>
</evidence>
<evidence type="ECO:0000313" key="4">
    <source>
        <dbReference type="WBParaSite" id="ACRNAN_scaffold14509.g30003.t1"/>
    </source>
</evidence>
<feature type="domain" description="Neurotransmitter-gated ion-channel ligand-binding" evidence="2">
    <location>
        <begin position="25"/>
        <end position="77"/>
    </location>
</feature>
<dbReference type="SUPFAM" id="SSF63712">
    <property type="entry name" value="Nicotinic receptor ligand binding domain-like"/>
    <property type="match status" value="1"/>
</dbReference>
<keyword evidence="3" id="KW-1185">Reference proteome</keyword>
<evidence type="ECO:0000256" key="1">
    <source>
        <dbReference type="SAM" id="SignalP"/>
    </source>
</evidence>
<organism evidence="3 4">
    <name type="scientific">Acrobeloides nanus</name>
    <dbReference type="NCBI Taxonomy" id="290746"/>
    <lineage>
        <taxon>Eukaryota</taxon>
        <taxon>Metazoa</taxon>
        <taxon>Ecdysozoa</taxon>
        <taxon>Nematoda</taxon>
        <taxon>Chromadorea</taxon>
        <taxon>Rhabditida</taxon>
        <taxon>Tylenchina</taxon>
        <taxon>Cephalobomorpha</taxon>
        <taxon>Cephaloboidea</taxon>
        <taxon>Cephalobidae</taxon>
        <taxon>Acrobeloides</taxon>
    </lineage>
</organism>
<accession>A0A914CWC8</accession>
<dbReference type="WBParaSite" id="ACRNAN_scaffold14509.g30003.t1">
    <property type="protein sequence ID" value="ACRNAN_scaffold14509.g30003.t1"/>
    <property type="gene ID" value="ACRNAN_scaffold14509.g30003"/>
</dbReference>
<dbReference type="InterPro" id="IPR006202">
    <property type="entry name" value="Neur_chan_lig-bd"/>
</dbReference>